<dbReference type="eggNOG" id="COG3307">
    <property type="taxonomic scope" value="Bacteria"/>
</dbReference>
<evidence type="ECO:0000256" key="2">
    <source>
        <dbReference type="ARBA" id="ARBA00022692"/>
    </source>
</evidence>
<feature type="transmembrane region" description="Helical" evidence="5">
    <location>
        <begin position="165"/>
        <end position="189"/>
    </location>
</feature>
<feature type="transmembrane region" description="Helical" evidence="5">
    <location>
        <begin position="217"/>
        <end position="233"/>
    </location>
</feature>
<dbReference type="AlphaFoldDB" id="A0A081BY18"/>
<accession>A0A081BY18</accession>
<dbReference type="EMBL" id="DF820465">
    <property type="protein sequence ID" value="GAK57223.1"/>
    <property type="molecule type" value="Genomic_DNA"/>
</dbReference>
<dbReference type="InterPro" id="IPR051533">
    <property type="entry name" value="WaaL-like"/>
</dbReference>
<comment type="subcellular location">
    <subcellularLocation>
        <location evidence="1">Membrane</location>
        <topology evidence="1">Multi-pass membrane protein</topology>
    </subcellularLocation>
</comment>
<evidence type="ECO:0000256" key="3">
    <source>
        <dbReference type="ARBA" id="ARBA00022989"/>
    </source>
</evidence>
<proteinExistence type="predicted"/>
<keyword evidence="8" id="KW-1185">Reference proteome</keyword>
<feature type="transmembrane region" description="Helical" evidence="5">
    <location>
        <begin position="238"/>
        <end position="254"/>
    </location>
</feature>
<name>A0A081BY18_VECG1</name>
<dbReference type="HOGENOM" id="CLU_673843_0_0_0"/>
<evidence type="ECO:0000259" key="6">
    <source>
        <dbReference type="Pfam" id="PF04932"/>
    </source>
</evidence>
<feature type="transmembrane region" description="Helical" evidence="5">
    <location>
        <begin position="114"/>
        <end position="135"/>
    </location>
</feature>
<dbReference type="Proteomes" id="UP000030661">
    <property type="component" value="Unassembled WGS sequence"/>
</dbReference>
<sequence>MTIHRNFLEYYQQLRMIGLFGFLLFLPISIAFAQICLSLLALSYLAEIFLTRHFRWPHTPINHPLYCYIGLLLLTTLCAHNIWTSVQSLEGMLTISVFYLIYLSVKDLEHLKKLFTVLFISFIFAASYGILQHYLEVDLFRLTKPINLLKHVNDDLKAPVRISGFLSYMTFSGQLAMIMPLLCASLLIVQSHLKRILLLISLFLSGLALLWTYTRSGWLAMFCALLPFGYVKNKKMTIFLIILFAILLFSLLVLEQHDIIVFPTKLGERLLSMFHAKENLERIYTWQNSLDIIKDYPFTGIGKGNFSKIVDQYRSSYGDFKFTSRAHAHNNVLQVAVEGGIATLACFLWLWFVMFQSVYHAYQYAHTGNRTIKILALGCLGALIAFFVQGGFEHNFGDSEAVMLMWTIMAFGMKLHDMVYPFSEKMRI</sequence>
<gene>
    <name evidence="7" type="ORF">U27_04188</name>
</gene>
<evidence type="ECO:0000313" key="7">
    <source>
        <dbReference type="EMBL" id="GAK57223.1"/>
    </source>
</evidence>
<feature type="transmembrane region" description="Helical" evidence="5">
    <location>
        <begin position="341"/>
        <end position="362"/>
    </location>
</feature>
<keyword evidence="3 5" id="KW-1133">Transmembrane helix</keyword>
<feature type="transmembrane region" description="Helical" evidence="5">
    <location>
        <begin position="196"/>
        <end position="211"/>
    </location>
</feature>
<keyword evidence="4 5" id="KW-0472">Membrane</keyword>
<dbReference type="GO" id="GO:0016020">
    <property type="term" value="C:membrane"/>
    <property type="evidence" value="ECO:0007669"/>
    <property type="project" value="UniProtKB-SubCell"/>
</dbReference>
<dbReference type="PANTHER" id="PTHR37422:SF13">
    <property type="entry name" value="LIPOPOLYSACCHARIDE BIOSYNTHESIS PROTEIN PA4999-RELATED"/>
    <property type="match status" value="1"/>
</dbReference>
<evidence type="ECO:0000313" key="8">
    <source>
        <dbReference type="Proteomes" id="UP000030661"/>
    </source>
</evidence>
<evidence type="ECO:0000256" key="5">
    <source>
        <dbReference type="SAM" id="Phobius"/>
    </source>
</evidence>
<evidence type="ECO:0000256" key="1">
    <source>
        <dbReference type="ARBA" id="ARBA00004141"/>
    </source>
</evidence>
<dbReference type="STRING" id="1499967.U27_04188"/>
<feature type="transmembrane region" description="Helical" evidence="5">
    <location>
        <begin position="89"/>
        <end position="105"/>
    </location>
</feature>
<feature type="transmembrane region" description="Helical" evidence="5">
    <location>
        <begin position="404"/>
        <end position="422"/>
    </location>
</feature>
<dbReference type="InterPro" id="IPR007016">
    <property type="entry name" value="O-antigen_ligase-rel_domated"/>
</dbReference>
<reference evidence="7" key="1">
    <citation type="journal article" date="2015" name="PeerJ">
        <title>First genomic representation of candidate bacterial phylum KSB3 points to enhanced environmental sensing as a trigger of wastewater bulking.</title>
        <authorList>
            <person name="Sekiguchi Y."/>
            <person name="Ohashi A."/>
            <person name="Parks D.H."/>
            <person name="Yamauchi T."/>
            <person name="Tyson G.W."/>
            <person name="Hugenholtz P."/>
        </authorList>
    </citation>
    <scope>NUCLEOTIDE SEQUENCE [LARGE SCALE GENOMIC DNA]</scope>
</reference>
<keyword evidence="2 5" id="KW-0812">Transmembrane</keyword>
<dbReference type="Pfam" id="PF04932">
    <property type="entry name" value="Wzy_C"/>
    <property type="match status" value="1"/>
</dbReference>
<protein>
    <submittedName>
        <fullName evidence="7">O-antigen polymerase</fullName>
    </submittedName>
</protein>
<dbReference type="PANTHER" id="PTHR37422">
    <property type="entry name" value="TEICHURONIC ACID BIOSYNTHESIS PROTEIN TUAE"/>
    <property type="match status" value="1"/>
</dbReference>
<feature type="domain" description="O-antigen ligase-related" evidence="6">
    <location>
        <begin position="201"/>
        <end position="348"/>
    </location>
</feature>
<organism evidence="7">
    <name type="scientific">Vecturithrix granuli</name>
    <dbReference type="NCBI Taxonomy" id="1499967"/>
    <lineage>
        <taxon>Bacteria</taxon>
        <taxon>Candidatus Moduliflexota</taxon>
        <taxon>Candidatus Vecturitrichia</taxon>
        <taxon>Candidatus Vecturitrichales</taxon>
        <taxon>Candidatus Vecturitrichaceae</taxon>
        <taxon>Candidatus Vecturithrix</taxon>
    </lineage>
</organism>
<feature type="transmembrane region" description="Helical" evidence="5">
    <location>
        <begin position="374"/>
        <end position="392"/>
    </location>
</feature>
<evidence type="ECO:0000256" key="4">
    <source>
        <dbReference type="ARBA" id="ARBA00023136"/>
    </source>
</evidence>
<feature type="transmembrane region" description="Helical" evidence="5">
    <location>
        <begin position="20"/>
        <end position="45"/>
    </location>
</feature>